<dbReference type="RefSeq" id="WP_221507625.1">
    <property type="nucleotide sequence ID" value="NZ_BNBN01000005.1"/>
</dbReference>
<dbReference type="EMBL" id="JACHEM010000005">
    <property type="protein sequence ID" value="MBB6435934.1"/>
    <property type="molecule type" value="Genomic_DNA"/>
</dbReference>
<name>A0A7X0HG96_9ACTN</name>
<sequence length="83" mass="9106">MPDAKTLRTLLARFAEARIAHTQHVRPGTEEELRDIAYTLCVLTGTREVREALAVADQLLARAELPAAPVAAERSREDLPMAA</sequence>
<reference evidence="1 2" key="1">
    <citation type="submission" date="2020-08" db="EMBL/GenBank/DDBJ databases">
        <title>Genomic Encyclopedia of Type Strains, Phase IV (KMG-IV): sequencing the most valuable type-strain genomes for metagenomic binning, comparative biology and taxonomic classification.</title>
        <authorList>
            <person name="Goeker M."/>
        </authorList>
    </citation>
    <scope>NUCLEOTIDE SEQUENCE [LARGE SCALE GENOMIC DNA]</scope>
    <source>
        <strain evidence="1 2">DSM 40141</strain>
    </source>
</reference>
<accession>A0A7X0HG96</accession>
<dbReference type="Pfam" id="PF17196">
    <property type="entry name" value="DUF5133"/>
    <property type="match status" value="1"/>
</dbReference>
<dbReference type="Proteomes" id="UP000540423">
    <property type="component" value="Unassembled WGS sequence"/>
</dbReference>
<protein>
    <recommendedName>
        <fullName evidence="3">DUF5133 domain-containing protein</fullName>
    </recommendedName>
</protein>
<keyword evidence="2" id="KW-1185">Reference proteome</keyword>
<evidence type="ECO:0008006" key="3">
    <source>
        <dbReference type="Google" id="ProtNLM"/>
    </source>
</evidence>
<dbReference type="InterPro" id="IPR033457">
    <property type="entry name" value="DUF5133"/>
</dbReference>
<evidence type="ECO:0000313" key="1">
    <source>
        <dbReference type="EMBL" id="MBB6435934.1"/>
    </source>
</evidence>
<organism evidence="1 2">
    <name type="scientific">Streptomyces candidus</name>
    <dbReference type="NCBI Taxonomy" id="67283"/>
    <lineage>
        <taxon>Bacteria</taxon>
        <taxon>Bacillati</taxon>
        <taxon>Actinomycetota</taxon>
        <taxon>Actinomycetes</taxon>
        <taxon>Kitasatosporales</taxon>
        <taxon>Streptomycetaceae</taxon>
        <taxon>Streptomyces</taxon>
    </lineage>
</organism>
<gene>
    <name evidence="1" type="ORF">HNQ79_002397</name>
</gene>
<evidence type="ECO:0000313" key="2">
    <source>
        <dbReference type="Proteomes" id="UP000540423"/>
    </source>
</evidence>
<dbReference type="AlphaFoldDB" id="A0A7X0HG96"/>
<comment type="caution">
    <text evidence="1">The sequence shown here is derived from an EMBL/GenBank/DDBJ whole genome shotgun (WGS) entry which is preliminary data.</text>
</comment>
<proteinExistence type="predicted"/>